<dbReference type="STRING" id="1051890.A0A3N4LGW1"/>
<keyword evidence="16" id="KW-0732">Signal</keyword>
<keyword evidence="9" id="KW-1133">Transmembrane helix</keyword>
<evidence type="ECO:0000256" key="16">
    <source>
        <dbReference type="SAM" id="SignalP"/>
    </source>
</evidence>
<sequence>MDTILNFATPILVTSLALSALILLLLPAKPTTSNTKEPSHETRVIVLVLGDIGRSPRMQYHALSIARKGGKVDLVGYNDSPSRPELLTDPSITIHPIPPLPRFLTTTSKALFPILAPIKIAVQLHHLLNIIIYTVPHTALYMLLQNPPSMPTFLVAWFISRLRGIKVVIDWHNFGWTILGQKLGEGAPIVRIAGMYERLFGKLVGDVHFTVTNAMKDVLRKEFGISSPIHPLHDRPPTHFHPVTSTEKTTFLSTFPPTSTHLPSLLSGSTKLLVSSTSWTPDEDFQLLLTALTTYDRVASLSDFLSLSSNPPTTTSTNPTTTLPHLLLIITGKGPQKSHFEAEIQKLDLQHTTIHTAWLEAEDYPTLLACADLGVCLHTSSSGVDLPMKVVDLFGAGVPVAAVGFKALGELVKDGVNGVVFKDGEELGERLVGLFDESKGGRELSLLKEGAGEEGGRRWDGEWGRVARPVFGL</sequence>
<evidence type="ECO:0000313" key="19">
    <source>
        <dbReference type="Proteomes" id="UP000267821"/>
    </source>
</evidence>
<dbReference type="EMBL" id="ML121566">
    <property type="protein sequence ID" value="RPB20948.1"/>
    <property type="molecule type" value="Genomic_DNA"/>
</dbReference>
<name>A0A3N4LGW1_9PEZI</name>
<evidence type="ECO:0000256" key="8">
    <source>
        <dbReference type="ARBA" id="ARBA00022824"/>
    </source>
</evidence>
<comment type="function">
    <text evidence="11">Participates in the formation of the lipid-linked precursor oligosaccharide for N-glycosylation. Involved in assembling the dolichol-pyrophosphate-GlcNAc(2)-Man(5) intermediate on the cytoplasmic surface of the ER.</text>
</comment>
<dbReference type="InterPro" id="IPR026051">
    <property type="entry name" value="ALG1-like"/>
</dbReference>
<protein>
    <recommendedName>
        <fullName evidence="4">Chitobiosyldiphosphodolichol beta-mannosyltransferase</fullName>
        <ecNumber evidence="3">2.4.1.142</ecNumber>
    </recommendedName>
    <alternativeName>
        <fullName evidence="13">Beta-1,4-mannosyltransferase</fullName>
    </alternativeName>
    <alternativeName>
        <fullName evidence="14">GDP-Man:GlcNAc2-PP-dolichol mannosyltransferase</fullName>
    </alternativeName>
    <alternativeName>
        <fullName evidence="12">GDP-mannose-dolichol diphosphochitobiose mannosyltransferase</fullName>
    </alternativeName>
</protein>
<evidence type="ECO:0000259" key="17">
    <source>
        <dbReference type="Pfam" id="PF00534"/>
    </source>
</evidence>
<dbReference type="PANTHER" id="PTHR13036:SF0">
    <property type="entry name" value="CHITOBIOSYLDIPHOSPHODOLICHOL BETA-MANNOSYLTRANSFERASE"/>
    <property type="match status" value="1"/>
</dbReference>
<evidence type="ECO:0000256" key="5">
    <source>
        <dbReference type="ARBA" id="ARBA00022676"/>
    </source>
</evidence>
<evidence type="ECO:0000256" key="9">
    <source>
        <dbReference type="ARBA" id="ARBA00022989"/>
    </source>
</evidence>
<dbReference type="GO" id="GO:0004578">
    <property type="term" value="F:chitobiosyldiphosphodolichol beta-mannosyltransferase activity"/>
    <property type="evidence" value="ECO:0007669"/>
    <property type="project" value="UniProtKB-EC"/>
</dbReference>
<reference evidence="18 19" key="1">
    <citation type="journal article" date="2018" name="Nat. Ecol. Evol.">
        <title>Pezizomycetes genomes reveal the molecular basis of ectomycorrhizal truffle lifestyle.</title>
        <authorList>
            <person name="Murat C."/>
            <person name="Payen T."/>
            <person name="Noel B."/>
            <person name="Kuo A."/>
            <person name="Morin E."/>
            <person name="Chen J."/>
            <person name="Kohler A."/>
            <person name="Krizsan K."/>
            <person name="Balestrini R."/>
            <person name="Da Silva C."/>
            <person name="Montanini B."/>
            <person name="Hainaut M."/>
            <person name="Levati E."/>
            <person name="Barry K.W."/>
            <person name="Belfiori B."/>
            <person name="Cichocki N."/>
            <person name="Clum A."/>
            <person name="Dockter R.B."/>
            <person name="Fauchery L."/>
            <person name="Guy J."/>
            <person name="Iotti M."/>
            <person name="Le Tacon F."/>
            <person name="Lindquist E.A."/>
            <person name="Lipzen A."/>
            <person name="Malagnac F."/>
            <person name="Mello A."/>
            <person name="Molinier V."/>
            <person name="Miyauchi S."/>
            <person name="Poulain J."/>
            <person name="Riccioni C."/>
            <person name="Rubini A."/>
            <person name="Sitrit Y."/>
            <person name="Splivallo R."/>
            <person name="Traeger S."/>
            <person name="Wang M."/>
            <person name="Zifcakova L."/>
            <person name="Wipf D."/>
            <person name="Zambonelli A."/>
            <person name="Paolocci F."/>
            <person name="Nowrousian M."/>
            <person name="Ottonello S."/>
            <person name="Baldrian P."/>
            <person name="Spatafora J.W."/>
            <person name="Henrissat B."/>
            <person name="Nagy L.G."/>
            <person name="Aury J.M."/>
            <person name="Wincker P."/>
            <person name="Grigoriev I.V."/>
            <person name="Bonfante P."/>
            <person name="Martin F.M."/>
        </authorList>
    </citation>
    <scope>NUCLEOTIDE SEQUENCE [LARGE SCALE GENOMIC DNA]</scope>
    <source>
        <strain evidence="18 19">ATCC MYA-4762</strain>
    </source>
</reference>
<evidence type="ECO:0000313" key="18">
    <source>
        <dbReference type="EMBL" id="RPB20948.1"/>
    </source>
</evidence>
<dbReference type="FunCoup" id="A0A3N4LGW1">
    <property type="interactions" value="905"/>
</dbReference>
<evidence type="ECO:0000256" key="1">
    <source>
        <dbReference type="ARBA" id="ARBA00004389"/>
    </source>
</evidence>
<evidence type="ECO:0000256" key="2">
    <source>
        <dbReference type="ARBA" id="ARBA00004922"/>
    </source>
</evidence>
<evidence type="ECO:0000256" key="3">
    <source>
        <dbReference type="ARBA" id="ARBA00012611"/>
    </source>
</evidence>
<dbReference type="AlphaFoldDB" id="A0A3N4LGW1"/>
<evidence type="ECO:0000256" key="12">
    <source>
        <dbReference type="ARBA" id="ARBA00031434"/>
    </source>
</evidence>
<evidence type="ECO:0000256" key="6">
    <source>
        <dbReference type="ARBA" id="ARBA00022679"/>
    </source>
</evidence>
<keyword evidence="10" id="KW-0472">Membrane</keyword>
<dbReference type="OrthoDB" id="614844at2759"/>
<comment type="pathway">
    <text evidence="2">Protein modification; protein glycosylation.</text>
</comment>
<evidence type="ECO:0000256" key="4">
    <source>
        <dbReference type="ARBA" id="ARBA00015841"/>
    </source>
</evidence>
<organism evidence="18 19">
    <name type="scientific">Terfezia boudieri ATCC MYA-4762</name>
    <dbReference type="NCBI Taxonomy" id="1051890"/>
    <lineage>
        <taxon>Eukaryota</taxon>
        <taxon>Fungi</taxon>
        <taxon>Dikarya</taxon>
        <taxon>Ascomycota</taxon>
        <taxon>Pezizomycotina</taxon>
        <taxon>Pezizomycetes</taxon>
        <taxon>Pezizales</taxon>
        <taxon>Pezizaceae</taxon>
        <taxon>Terfezia</taxon>
    </lineage>
</organism>
<dbReference type="GO" id="GO:0005789">
    <property type="term" value="C:endoplasmic reticulum membrane"/>
    <property type="evidence" value="ECO:0007669"/>
    <property type="project" value="UniProtKB-SubCell"/>
</dbReference>
<evidence type="ECO:0000256" key="11">
    <source>
        <dbReference type="ARBA" id="ARBA00024899"/>
    </source>
</evidence>
<evidence type="ECO:0000256" key="13">
    <source>
        <dbReference type="ARBA" id="ARBA00031566"/>
    </source>
</evidence>
<dbReference type="InParanoid" id="A0A3N4LGW1"/>
<keyword evidence="6" id="KW-0808">Transferase</keyword>
<evidence type="ECO:0000256" key="15">
    <source>
        <dbReference type="ARBA" id="ARBA00045071"/>
    </source>
</evidence>
<comment type="subcellular location">
    <subcellularLocation>
        <location evidence="1">Endoplasmic reticulum membrane</location>
        <topology evidence="1">Single-pass membrane protein</topology>
    </subcellularLocation>
</comment>
<keyword evidence="19" id="KW-1185">Reference proteome</keyword>
<feature type="chain" id="PRO_5018138947" description="Chitobiosyldiphosphodolichol beta-mannosyltransferase" evidence="16">
    <location>
        <begin position="34"/>
        <end position="473"/>
    </location>
</feature>
<dbReference type="EC" id="2.4.1.142" evidence="3"/>
<proteinExistence type="predicted"/>
<dbReference type="SUPFAM" id="SSF53756">
    <property type="entry name" value="UDP-Glycosyltransferase/glycogen phosphorylase"/>
    <property type="match status" value="1"/>
</dbReference>
<comment type="catalytic activity">
    <reaction evidence="15">
        <text>an N,N'-diacetylchitobiosyl-diphospho-di-trans,poly-cis-dolichol + GDP-alpha-D-mannose = a beta-D-Man-(1-&gt;4)-beta-D-GlcNAc-(1-&gt;4)-alpha-D-GlcNAc-diphospho-di-trans,poly-cis-dolichol + GDP + H(+)</text>
        <dbReference type="Rhea" id="RHEA:13865"/>
        <dbReference type="Rhea" id="RHEA-COMP:19510"/>
        <dbReference type="Rhea" id="RHEA-COMP:19511"/>
        <dbReference type="ChEBI" id="CHEBI:15378"/>
        <dbReference type="ChEBI" id="CHEBI:57269"/>
        <dbReference type="ChEBI" id="CHEBI:57527"/>
        <dbReference type="ChEBI" id="CHEBI:58189"/>
        <dbReference type="ChEBI" id="CHEBI:58472"/>
        <dbReference type="EC" id="2.4.1.142"/>
    </reaction>
    <physiologicalReaction direction="left-to-right" evidence="15">
        <dbReference type="Rhea" id="RHEA:13866"/>
    </physiologicalReaction>
</comment>
<keyword evidence="5" id="KW-0328">Glycosyltransferase</keyword>
<dbReference type="Pfam" id="PF00534">
    <property type="entry name" value="Glycos_transf_1"/>
    <property type="match status" value="1"/>
</dbReference>
<dbReference type="Proteomes" id="UP000267821">
    <property type="component" value="Unassembled WGS sequence"/>
</dbReference>
<evidence type="ECO:0000256" key="7">
    <source>
        <dbReference type="ARBA" id="ARBA00022692"/>
    </source>
</evidence>
<dbReference type="InterPro" id="IPR001296">
    <property type="entry name" value="Glyco_trans_1"/>
</dbReference>
<dbReference type="Gene3D" id="3.40.50.2000">
    <property type="entry name" value="Glycogen Phosphorylase B"/>
    <property type="match status" value="1"/>
</dbReference>
<accession>A0A3N4LGW1</accession>
<dbReference type="PANTHER" id="PTHR13036">
    <property type="entry name" value="BETA1,4 MANNOSYLTRANSFERASE"/>
    <property type="match status" value="1"/>
</dbReference>
<evidence type="ECO:0000256" key="14">
    <source>
        <dbReference type="ARBA" id="ARBA00033088"/>
    </source>
</evidence>
<feature type="domain" description="Glycosyl transferase family 1" evidence="17">
    <location>
        <begin position="323"/>
        <end position="430"/>
    </location>
</feature>
<gene>
    <name evidence="18" type="ORF">L211DRAFT_828760</name>
</gene>
<feature type="signal peptide" evidence="16">
    <location>
        <begin position="1"/>
        <end position="33"/>
    </location>
</feature>
<keyword evidence="8" id="KW-0256">Endoplasmic reticulum</keyword>
<keyword evidence="7" id="KW-0812">Transmembrane</keyword>
<evidence type="ECO:0000256" key="10">
    <source>
        <dbReference type="ARBA" id="ARBA00023136"/>
    </source>
</evidence>